<organism evidence="1 2">
    <name type="scientific">Paenibacillus oceani</name>
    <dbReference type="NCBI Taxonomy" id="2772510"/>
    <lineage>
        <taxon>Bacteria</taxon>
        <taxon>Bacillati</taxon>
        <taxon>Bacillota</taxon>
        <taxon>Bacilli</taxon>
        <taxon>Bacillales</taxon>
        <taxon>Paenibacillaceae</taxon>
        <taxon>Paenibacillus</taxon>
    </lineage>
</organism>
<dbReference type="AlphaFoldDB" id="A0A927CDL2"/>
<gene>
    <name evidence="1" type="ORF">IDH45_23165</name>
</gene>
<dbReference type="InterPro" id="IPR021375">
    <property type="entry name" value="DUF2997"/>
</dbReference>
<accession>A0A927CDL2</accession>
<evidence type="ECO:0000313" key="2">
    <source>
        <dbReference type="Proteomes" id="UP000639396"/>
    </source>
</evidence>
<name>A0A927CDL2_9BACL</name>
<proteinExistence type="predicted"/>
<dbReference type="EMBL" id="JACXJA010000035">
    <property type="protein sequence ID" value="MBD2864882.1"/>
    <property type="molecule type" value="Genomic_DNA"/>
</dbReference>
<protein>
    <submittedName>
        <fullName evidence="1">DUF2997 domain-containing protein</fullName>
    </submittedName>
</protein>
<dbReference type="RefSeq" id="WP_190930506.1">
    <property type="nucleotide sequence ID" value="NZ_JACXJA010000035.1"/>
</dbReference>
<evidence type="ECO:0000313" key="1">
    <source>
        <dbReference type="EMBL" id="MBD2864882.1"/>
    </source>
</evidence>
<dbReference type="Pfam" id="PF11211">
    <property type="entry name" value="DUF2997"/>
    <property type="match status" value="1"/>
</dbReference>
<comment type="caution">
    <text evidence="1">The sequence shown here is derived from an EMBL/GenBank/DDBJ whole genome shotgun (WGS) entry which is preliminary data.</text>
</comment>
<reference evidence="1" key="1">
    <citation type="submission" date="2020-09" db="EMBL/GenBank/DDBJ databases">
        <title>A novel bacterium of genus Paenibacillus, isolated from South China Sea.</title>
        <authorList>
            <person name="Huang H."/>
            <person name="Mo K."/>
            <person name="Hu Y."/>
        </authorList>
    </citation>
    <scope>NUCLEOTIDE SEQUENCE</scope>
    <source>
        <strain evidence="1">IB182363</strain>
    </source>
</reference>
<sequence length="65" mass="7464">MKRIVITVGTDGSISIEAQNYSGTECDEATRPFETALGQVTRKRRKPEFYAAKQEHVSKHEKFYE</sequence>
<dbReference type="Proteomes" id="UP000639396">
    <property type="component" value="Unassembled WGS sequence"/>
</dbReference>
<keyword evidence="2" id="KW-1185">Reference proteome</keyword>